<evidence type="ECO:0000256" key="1">
    <source>
        <dbReference type="SAM" id="MobiDB-lite"/>
    </source>
</evidence>
<evidence type="ECO:0000313" key="2">
    <source>
        <dbReference type="EMBL" id="WVZ58973.1"/>
    </source>
</evidence>
<sequence length="179" mass="19558">MSPPRCAVSLPPVPTNVSATSTGRGGKKAPPHPTASQVRRLCKQGRLDSARRLLLDALPRPPPALLRNAVLIAYAACPTPRSDHYTYSCVLTACAQTRRLRFGKSVHAHLLRRACAGVERGVGAGALREVDGGEDGSAYSGRPRKRGSTVCVNRMEKPSKGRVGWRARRRSGRRRRCWR</sequence>
<organism evidence="2 3">
    <name type="scientific">Paspalum notatum var. saurae</name>
    <dbReference type="NCBI Taxonomy" id="547442"/>
    <lineage>
        <taxon>Eukaryota</taxon>
        <taxon>Viridiplantae</taxon>
        <taxon>Streptophyta</taxon>
        <taxon>Embryophyta</taxon>
        <taxon>Tracheophyta</taxon>
        <taxon>Spermatophyta</taxon>
        <taxon>Magnoliopsida</taxon>
        <taxon>Liliopsida</taxon>
        <taxon>Poales</taxon>
        <taxon>Poaceae</taxon>
        <taxon>PACMAD clade</taxon>
        <taxon>Panicoideae</taxon>
        <taxon>Andropogonodae</taxon>
        <taxon>Paspaleae</taxon>
        <taxon>Paspalinae</taxon>
        <taxon>Paspalum</taxon>
    </lineage>
</organism>
<gene>
    <name evidence="2" type="ORF">U9M48_009188</name>
</gene>
<evidence type="ECO:0008006" key="4">
    <source>
        <dbReference type="Google" id="ProtNLM"/>
    </source>
</evidence>
<reference evidence="2 3" key="1">
    <citation type="submission" date="2024-02" db="EMBL/GenBank/DDBJ databases">
        <title>High-quality chromosome-scale genome assembly of Pensacola bahiagrass (Paspalum notatum Flugge var. saurae).</title>
        <authorList>
            <person name="Vega J.M."/>
            <person name="Podio M."/>
            <person name="Orjuela J."/>
            <person name="Siena L.A."/>
            <person name="Pessino S.C."/>
            <person name="Combes M.C."/>
            <person name="Mariac C."/>
            <person name="Albertini E."/>
            <person name="Pupilli F."/>
            <person name="Ortiz J.P.A."/>
            <person name="Leblanc O."/>
        </authorList>
    </citation>
    <scope>NUCLEOTIDE SEQUENCE [LARGE SCALE GENOMIC DNA]</scope>
    <source>
        <strain evidence="2">R1</strain>
        <tissue evidence="2">Leaf</tissue>
    </source>
</reference>
<accession>A0AAQ3SQT4</accession>
<feature type="region of interest" description="Disordered" evidence="1">
    <location>
        <begin position="1"/>
        <end position="37"/>
    </location>
</feature>
<evidence type="ECO:0000313" key="3">
    <source>
        <dbReference type="Proteomes" id="UP001341281"/>
    </source>
</evidence>
<name>A0AAQ3SQT4_PASNO</name>
<keyword evidence="3" id="KW-1185">Reference proteome</keyword>
<protein>
    <recommendedName>
        <fullName evidence="4">Pentatricopeptide repeat-containing protein</fullName>
    </recommendedName>
</protein>
<dbReference type="AlphaFoldDB" id="A0AAQ3SQT4"/>
<dbReference type="EMBL" id="CP144746">
    <property type="protein sequence ID" value="WVZ58973.1"/>
    <property type="molecule type" value="Genomic_DNA"/>
</dbReference>
<dbReference type="Proteomes" id="UP001341281">
    <property type="component" value="Chromosome 02"/>
</dbReference>
<proteinExistence type="predicted"/>